<comment type="caution">
    <text evidence="2">The sequence shown here is derived from an EMBL/GenBank/DDBJ whole genome shotgun (WGS) entry which is preliminary data.</text>
</comment>
<dbReference type="PANTHER" id="PTHR31680">
    <property type="entry name" value="LONGIFOLIA PROTEIN"/>
    <property type="match status" value="1"/>
</dbReference>
<evidence type="ECO:0000313" key="2">
    <source>
        <dbReference type="EMBL" id="KAH1038440.1"/>
    </source>
</evidence>
<proteinExistence type="predicted"/>
<accession>A0A9D3ZHG8</accession>
<evidence type="ECO:0000259" key="1">
    <source>
        <dbReference type="Pfam" id="PF14309"/>
    </source>
</evidence>
<dbReference type="EMBL" id="JAIQCV010000012">
    <property type="protein sequence ID" value="KAH1038440.1"/>
    <property type="molecule type" value="Genomic_DNA"/>
</dbReference>
<name>A0A9D3ZHG8_9ROSI</name>
<evidence type="ECO:0000313" key="3">
    <source>
        <dbReference type="Proteomes" id="UP000828251"/>
    </source>
</evidence>
<reference evidence="2 3" key="1">
    <citation type="journal article" date="2021" name="Plant Biotechnol. J.">
        <title>Multi-omics assisted identification of the key and species-specific regulatory components of drought-tolerant mechanisms in Gossypium stocksii.</title>
        <authorList>
            <person name="Yu D."/>
            <person name="Ke L."/>
            <person name="Zhang D."/>
            <person name="Wu Y."/>
            <person name="Sun Y."/>
            <person name="Mei J."/>
            <person name="Sun J."/>
            <person name="Sun Y."/>
        </authorList>
    </citation>
    <scope>NUCLEOTIDE SEQUENCE [LARGE SCALE GENOMIC DNA]</scope>
    <source>
        <strain evidence="3">cv. E1</strain>
        <tissue evidence="2">Leaf</tissue>
    </source>
</reference>
<protein>
    <recommendedName>
        <fullName evidence="1">DUF4378 domain-containing protein</fullName>
    </recommendedName>
</protein>
<feature type="domain" description="DUF4378" evidence="1">
    <location>
        <begin position="8"/>
        <end position="52"/>
    </location>
</feature>
<dbReference type="PANTHER" id="PTHR31680:SF15">
    <property type="entry name" value="PROTEIN LONGIFOLIA 2"/>
    <property type="match status" value="1"/>
</dbReference>
<dbReference type="OrthoDB" id="769613at2759"/>
<dbReference type="Proteomes" id="UP000828251">
    <property type="component" value="Unassembled WGS sequence"/>
</dbReference>
<dbReference type="GO" id="GO:0051513">
    <property type="term" value="P:regulation of monopolar cell growth"/>
    <property type="evidence" value="ECO:0007669"/>
    <property type="project" value="InterPro"/>
</dbReference>
<dbReference type="InterPro" id="IPR033334">
    <property type="entry name" value="LNG1/2"/>
</dbReference>
<dbReference type="Pfam" id="PF14309">
    <property type="entry name" value="DUF4378"/>
    <property type="match status" value="1"/>
</dbReference>
<dbReference type="AlphaFoldDB" id="A0A9D3ZHG8"/>
<sequence length="75" mass="8739">MQTTSNIEDKNLNSIVCGDLMLGSMDWTEFKSEIPWIALDVERLIFKDLICEVISSEVTNLQQQHRGHCRRLFLK</sequence>
<gene>
    <name evidence="2" type="ORF">J1N35_040183</name>
</gene>
<organism evidence="2 3">
    <name type="scientific">Gossypium stocksii</name>
    <dbReference type="NCBI Taxonomy" id="47602"/>
    <lineage>
        <taxon>Eukaryota</taxon>
        <taxon>Viridiplantae</taxon>
        <taxon>Streptophyta</taxon>
        <taxon>Embryophyta</taxon>
        <taxon>Tracheophyta</taxon>
        <taxon>Spermatophyta</taxon>
        <taxon>Magnoliopsida</taxon>
        <taxon>eudicotyledons</taxon>
        <taxon>Gunneridae</taxon>
        <taxon>Pentapetalae</taxon>
        <taxon>rosids</taxon>
        <taxon>malvids</taxon>
        <taxon>Malvales</taxon>
        <taxon>Malvaceae</taxon>
        <taxon>Malvoideae</taxon>
        <taxon>Gossypium</taxon>
    </lineage>
</organism>
<dbReference type="InterPro" id="IPR025486">
    <property type="entry name" value="DUF4378"/>
</dbReference>
<keyword evidence="3" id="KW-1185">Reference proteome</keyword>